<dbReference type="PANTHER" id="PTHR46696:SF5">
    <property type="entry name" value="CYTOCHROME P450 BJ-1"/>
    <property type="match status" value="1"/>
</dbReference>
<keyword evidence="6" id="KW-0408">Iron</keyword>
<evidence type="ECO:0008006" key="10">
    <source>
        <dbReference type="Google" id="ProtNLM"/>
    </source>
</evidence>
<dbReference type="InterPro" id="IPR002397">
    <property type="entry name" value="Cyt_P450_B"/>
</dbReference>
<evidence type="ECO:0000313" key="9">
    <source>
        <dbReference type="Proteomes" id="UP000185596"/>
    </source>
</evidence>
<dbReference type="GO" id="GO:0005506">
    <property type="term" value="F:iron ion binding"/>
    <property type="evidence" value="ECO:0007669"/>
    <property type="project" value="InterPro"/>
</dbReference>
<evidence type="ECO:0000256" key="5">
    <source>
        <dbReference type="ARBA" id="ARBA00023002"/>
    </source>
</evidence>
<dbReference type="GO" id="GO:0020037">
    <property type="term" value="F:heme binding"/>
    <property type="evidence" value="ECO:0007669"/>
    <property type="project" value="InterPro"/>
</dbReference>
<comment type="caution">
    <text evidence="8">The sequence shown here is derived from an EMBL/GenBank/DDBJ whole genome shotgun (WGS) entry which is preliminary data.</text>
</comment>
<gene>
    <name evidence="8" type="ORF">BU204_36360</name>
</gene>
<comment type="cofactor">
    <cofactor evidence="1">
        <name>heme</name>
        <dbReference type="ChEBI" id="CHEBI:30413"/>
    </cofactor>
</comment>
<keyword evidence="5" id="KW-0560">Oxidoreductase</keyword>
<keyword evidence="9" id="KW-1185">Reference proteome</keyword>
<organism evidence="8 9">
    <name type="scientific">Actinophytocola xanthii</name>
    <dbReference type="NCBI Taxonomy" id="1912961"/>
    <lineage>
        <taxon>Bacteria</taxon>
        <taxon>Bacillati</taxon>
        <taxon>Actinomycetota</taxon>
        <taxon>Actinomycetes</taxon>
        <taxon>Pseudonocardiales</taxon>
        <taxon>Pseudonocardiaceae</taxon>
    </lineage>
</organism>
<keyword evidence="4" id="KW-0479">Metal-binding</keyword>
<dbReference type="PRINTS" id="PR00359">
    <property type="entry name" value="BP450"/>
</dbReference>
<evidence type="ECO:0000256" key="3">
    <source>
        <dbReference type="ARBA" id="ARBA00022617"/>
    </source>
</evidence>
<dbReference type="SUPFAM" id="SSF48264">
    <property type="entry name" value="Cytochrome P450"/>
    <property type="match status" value="1"/>
</dbReference>
<dbReference type="GO" id="GO:0004497">
    <property type="term" value="F:monooxygenase activity"/>
    <property type="evidence" value="ECO:0007669"/>
    <property type="project" value="UniProtKB-KW"/>
</dbReference>
<dbReference type="Pfam" id="PF00067">
    <property type="entry name" value="p450"/>
    <property type="match status" value="1"/>
</dbReference>
<accession>A0A1Q8BWH2</accession>
<reference evidence="8 9" key="1">
    <citation type="submission" date="2016-12" db="EMBL/GenBank/DDBJ databases">
        <title>The draft genome sequence of Actinophytocola sp. 11-183.</title>
        <authorList>
            <person name="Wang W."/>
            <person name="Yuan L."/>
        </authorList>
    </citation>
    <scope>NUCLEOTIDE SEQUENCE [LARGE SCALE GENOMIC DNA]</scope>
    <source>
        <strain evidence="8 9">11-183</strain>
    </source>
</reference>
<keyword evidence="7" id="KW-0503">Monooxygenase</keyword>
<evidence type="ECO:0000313" key="8">
    <source>
        <dbReference type="EMBL" id="OLF06432.1"/>
    </source>
</evidence>
<keyword evidence="3" id="KW-0349">Heme</keyword>
<evidence type="ECO:0000256" key="7">
    <source>
        <dbReference type="ARBA" id="ARBA00023033"/>
    </source>
</evidence>
<evidence type="ECO:0000256" key="4">
    <source>
        <dbReference type="ARBA" id="ARBA00022723"/>
    </source>
</evidence>
<comment type="similarity">
    <text evidence="2">Belongs to the cytochrome P450 family.</text>
</comment>
<dbReference type="PANTHER" id="PTHR46696">
    <property type="entry name" value="P450, PUTATIVE (EUROFUNG)-RELATED"/>
    <property type="match status" value="1"/>
</dbReference>
<protein>
    <recommendedName>
        <fullName evidence="10">Cytochrome</fullName>
    </recommendedName>
</protein>
<dbReference type="GO" id="GO:0016705">
    <property type="term" value="F:oxidoreductase activity, acting on paired donors, with incorporation or reduction of molecular oxygen"/>
    <property type="evidence" value="ECO:0007669"/>
    <property type="project" value="InterPro"/>
</dbReference>
<dbReference type="InterPro" id="IPR001128">
    <property type="entry name" value="Cyt_P450"/>
</dbReference>
<dbReference type="Proteomes" id="UP000185596">
    <property type="component" value="Unassembled WGS sequence"/>
</dbReference>
<dbReference type="InterPro" id="IPR036396">
    <property type="entry name" value="Cyt_P450_sf"/>
</dbReference>
<name>A0A1Q8BWH2_9PSEU</name>
<proteinExistence type="inferred from homology"/>
<evidence type="ECO:0000256" key="2">
    <source>
        <dbReference type="ARBA" id="ARBA00010617"/>
    </source>
</evidence>
<sequence length="370" mass="39844">MSSDLPFELRMCPHLRRARQGPAVRRVRTPTGDDAWLVSGHAEIRELLNDGRIGRSHPAPEERARYAGNPTYDQVMGADHGAADAMHAGLRAALKPHFTTRRMLELRPALAALVEARVDALLAQGPPADLREDFAGPLVRQVFAEMLGVPAADRDRCAELMRLGAAGDLGGLYVFLTELAAAPPESSMVARLGEAGLAADQVVQIAMLLQFAGFGATVKQIEYGFLLLAQDRSRRELLAADPELLPLAVEELLRLAGSLSLPRYAREDLTIGGVVIGAGDLVLLDLTQGNYDSDAFAEPTEFSPERSPNRHLTFGHGVWTCLGAPLARQVLRLVFAALLTRVPTLRPLTPVGNVSGPLSGGLPETLLVTW</sequence>
<evidence type="ECO:0000256" key="6">
    <source>
        <dbReference type="ARBA" id="ARBA00023004"/>
    </source>
</evidence>
<dbReference type="STRING" id="1912961.BU204_36360"/>
<dbReference type="Gene3D" id="1.10.630.10">
    <property type="entry name" value="Cytochrome P450"/>
    <property type="match status" value="1"/>
</dbReference>
<dbReference type="EMBL" id="MSIE01000120">
    <property type="protein sequence ID" value="OLF06432.1"/>
    <property type="molecule type" value="Genomic_DNA"/>
</dbReference>
<dbReference type="AlphaFoldDB" id="A0A1Q8BWH2"/>
<evidence type="ECO:0000256" key="1">
    <source>
        <dbReference type="ARBA" id="ARBA00001971"/>
    </source>
</evidence>